<gene>
    <name evidence="2" type="ordered locus">LOC_Os10g30670</name>
</gene>
<dbReference type="AlphaFoldDB" id="Q7XE07"/>
<reference evidence="2" key="3">
    <citation type="submission" date="2006-07" db="EMBL/GenBank/DDBJ databases">
        <authorList>
            <person name="Buell R."/>
        </authorList>
    </citation>
    <scope>NUCLEOTIDE SEQUENCE</scope>
</reference>
<evidence type="ECO:0000313" key="2">
    <source>
        <dbReference type="EMBL" id="AAP53983.1"/>
    </source>
</evidence>
<feature type="compositionally biased region" description="Basic and acidic residues" evidence="1">
    <location>
        <begin position="179"/>
        <end position="191"/>
    </location>
</feature>
<proteinExistence type="predicted"/>
<feature type="region of interest" description="Disordered" evidence="1">
    <location>
        <begin position="171"/>
        <end position="197"/>
    </location>
</feature>
<reference evidence="2" key="2">
    <citation type="submission" date="2003-05" db="EMBL/GenBank/DDBJ databases">
        <authorList>
            <person name="Buell C.R."/>
            <person name="Wing R.A."/>
            <person name="McCombie W.R."/>
            <person name="Messing J."/>
            <person name="Yuan Q."/>
            <person name="Ouyang S."/>
        </authorList>
    </citation>
    <scope>NUCLEOTIDE SEQUENCE</scope>
</reference>
<evidence type="ECO:0000256" key="1">
    <source>
        <dbReference type="SAM" id="MobiDB-lite"/>
    </source>
</evidence>
<protein>
    <submittedName>
        <fullName evidence="2">Transposon protein, putative, CACTA, En/Spm sub-class</fullName>
    </submittedName>
</protein>
<feature type="region of interest" description="Disordered" evidence="1">
    <location>
        <begin position="98"/>
        <end position="117"/>
    </location>
</feature>
<reference evidence="2" key="1">
    <citation type="journal article" date="2003" name="Science">
        <title>In-depth view of structure, activity, and evolution of rice chromosome 10.</title>
        <authorList>
            <consortium name="Rice Chromosome 10 Sequencing Consortium"/>
        </authorList>
    </citation>
    <scope>NUCLEOTIDE SEQUENCE [LARGE SCALE GENOMIC DNA]</scope>
</reference>
<dbReference type="EMBL" id="DP000086">
    <property type="protein sequence ID" value="AAP53983.1"/>
    <property type="molecule type" value="Genomic_DNA"/>
</dbReference>
<organism evidence="2">
    <name type="scientific">Oryza sativa subsp. japonica</name>
    <name type="common">Rice</name>
    <dbReference type="NCBI Taxonomy" id="39947"/>
    <lineage>
        <taxon>Eukaryota</taxon>
        <taxon>Viridiplantae</taxon>
        <taxon>Streptophyta</taxon>
        <taxon>Embryophyta</taxon>
        <taxon>Tracheophyta</taxon>
        <taxon>Spermatophyta</taxon>
        <taxon>Magnoliopsida</taxon>
        <taxon>Liliopsida</taxon>
        <taxon>Poales</taxon>
        <taxon>Poaceae</taxon>
        <taxon>BOP clade</taxon>
        <taxon>Oryzoideae</taxon>
        <taxon>Oryzeae</taxon>
        <taxon>Oryzinae</taxon>
        <taxon>Oryza</taxon>
        <taxon>Oryza sativa</taxon>
    </lineage>
</organism>
<sequence>MDSSSNLLPSLNHRRHHPLRLFPLREVSAIEAWVHTHRGSNPEDTNTLNTEEATLCLERYKTKATELNGPDFDWMNSPVDSRALYECSCVRPWPEIKRRSTSSTANKRRRQEEDDHERARLIEDARIAKEYAQRVLEWSSGQDSYNNTIKLILEARSSGSVVGAEGENHAGTATVGAGEENHGGIAAREENNGGIAVGEDNPEETLARISLGMFGGHINASGSAVETTPLLWKSLAHFDFRMFGRIALKCEP</sequence>
<name>Q7XE07_ORYSJ</name>
<accession>Q7XE07</accession>